<dbReference type="EMBL" id="UYRT01020438">
    <property type="protein sequence ID" value="VDK59223.1"/>
    <property type="molecule type" value="Genomic_DNA"/>
</dbReference>
<dbReference type="AlphaFoldDB" id="A0A183DG31"/>
<evidence type="ECO:0000313" key="1">
    <source>
        <dbReference type="EMBL" id="VDK59223.1"/>
    </source>
</evidence>
<accession>A0A183DG31</accession>
<evidence type="ECO:0000313" key="3">
    <source>
        <dbReference type="WBParaSite" id="GPUH_0000768101-mRNA-1"/>
    </source>
</evidence>
<dbReference type="WBParaSite" id="GPUH_0000768101-mRNA-1">
    <property type="protein sequence ID" value="GPUH_0000768101-mRNA-1"/>
    <property type="gene ID" value="GPUH_0000768101"/>
</dbReference>
<protein>
    <submittedName>
        <fullName evidence="3">Rho-GAP domain-containing protein</fullName>
    </submittedName>
</protein>
<reference evidence="3" key="1">
    <citation type="submission" date="2016-06" db="UniProtKB">
        <authorList>
            <consortium name="WormBaseParasite"/>
        </authorList>
    </citation>
    <scope>IDENTIFICATION</scope>
</reference>
<sequence>MEDVLQVKVDLLEKMPRSSHHDRISLVYSVMDSYSSDADRSVLCTNAASIFLLHLMKEQLKNKYLQLKPMHLGYDVSEKQSCSAAAGRALLAKIPHLPHVSDEALNVIVGFRDSFIASNRTEMIQLLR</sequence>
<dbReference type="Proteomes" id="UP000271098">
    <property type="component" value="Unassembled WGS sequence"/>
</dbReference>
<evidence type="ECO:0000313" key="2">
    <source>
        <dbReference type="Proteomes" id="UP000271098"/>
    </source>
</evidence>
<gene>
    <name evidence="1" type="ORF">GPUH_LOCUS7672</name>
</gene>
<keyword evidence="2" id="KW-1185">Reference proteome</keyword>
<name>A0A183DG31_9BILA</name>
<reference evidence="1 2" key="2">
    <citation type="submission" date="2018-11" db="EMBL/GenBank/DDBJ databases">
        <authorList>
            <consortium name="Pathogen Informatics"/>
        </authorList>
    </citation>
    <scope>NUCLEOTIDE SEQUENCE [LARGE SCALE GENOMIC DNA]</scope>
</reference>
<proteinExistence type="predicted"/>
<organism evidence="3">
    <name type="scientific">Gongylonema pulchrum</name>
    <dbReference type="NCBI Taxonomy" id="637853"/>
    <lineage>
        <taxon>Eukaryota</taxon>
        <taxon>Metazoa</taxon>
        <taxon>Ecdysozoa</taxon>
        <taxon>Nematoda</taxon>
        <taxon>Chromadorea</taxon>
        <taxon>Rhabditida</taxon>
        <taxon>Spirurina</taxon>
        <taxon>Spiruromorpha</taxon>
        <taxon>Spiruroidea</taxon>
        <taxon>Gongylonematidae</taxon>
        <taxon>Gongylonema</taxon>
    </lineage>
</organism>